<feature type="region of interest" description="Disordered" evidence="5">
    <location>
        <begin position="154"/>
        <end position="184"/>
    </location>
</feature>
<evidence type="ECO:0000256" key="2">
    <source>
        <dbReference type="ARBA" id="ARBA00022692"/>
    </source>
</evidence>
<dbReference type="Proteomes" id="UP001181347">
    <property type="component" value="Unassembled WGS sequence"/>
</dbReference>
<dbReference type="Pfam" id="PF05105">
    <property type="entry name" value="Phage_holin_4_1"/>
    <property type="match status" value="1"/>
</dbReference>
<evidence type="ECO:0000256" key="5">
    <source>
        <dbReference type="SAM" id="MobiDB-lite"/>
    </source>
</evidence>
<sequence length="184" mass="20552">MIDHIFAAIRPQLIILTIVYLLVLFVIFLDLWAGIRKARKRGELRSSLGYRKTVEKIAKYFNLIFVVTAIDAVQMLTVWQINEQTGSRLPLIPILTVLGAMFIGFIELKSVYEKSEDKEKAKIADAAAALGSALKNRETQGIVAAVLEYMERAGRQSGSPRGPARSEQAPGPEFMPNPDIYDEE</sequence>
<evidence type="ECO:0000256" key="4">
    <source>
        <dbReference type="ARBA" id="ARBA00023136"/>
    </source>
</evidence>
<reference evidence="8" key="2">
    <citation type="submission" date="2023-10" db="EMBL/GenBank/DDBJ databases">
        <title>Genome Sequence of the Bacteria from From Gut Wall in Crohn's Disease.</title>
        <authorList>
            <person name="Rodriguez-Palacios A."/>
        </authorList>
    </citation>
    <scope>NUCLEOTIDE SEQUENCE</scope>
    <source>
        <strain evidence="8">CavFT-hAR58</strain>
    </source>
</reference>
<evidence type="ECO:0000256" key="1">
    <source>
        <dbReference type="ARBA" id="ARBA00004141"/>
    </source>
</evidence>
<dbReference type="EMBL" id="BQOL01000002">
    <property type="protein sequence ID" value="GKI19544.1"/>
    <property type="molecule type" value="Genomic_DNA"/>
</dbReference>
<dbReference type="RefSeq" id="WP_009596322.1">
    <property type="nucleotide sequence ID" value="NZ_AP025581.1"/>
</dbReference>
<proteinExistence type="predicted"/>
<feature type="transmembrane region" description="Helical" evidence="6">
    <location>
        <begin position="91"/>
        <end position="112"/>
    </location>
</feature>
<feature type="transmembrane region" description="Helical" evidence="6">
    <location>
        <begin position="60"/>
        <end position="79"/>
    </location>
</feature>
<protein>
    <submittedName>
        <fullName evidence="8">Phage holin family protein</fullName>
    </submittedName>
</protein>
<comment type="caution">
    <text evidence="7">The sequence shown here is derived from an EMBL/GenBank/DDBJ whole genome shotgun (WGS) entry which is preliminary data.</text>
</comment>
<dbReference type="EMBL" id="JAWDES010000005">
    <property type="protein sequence ID" value="MDU0260348.1"/>
    <property type="molecule type" value="Genomic_DNA"/>
</dbReference>
<keyword evidence="2 6" id="KW-0812">Transmembrane</keyword>
<comment type="subcellular location">
    <subcellularLocation>
        <location evidence="1">Membrane</location>
        <topology evidence="1">Multi-pass membrane protein</topology>
    </subcellularLocation>
</comment>
<evidence type="ECO:0000313" key="8">
    <source>
        <dbReference type="EMBL" id="MDU0260348.1"/>
    </source>
</evidence>
<keyword evidence="4 6" id="KW-0472">Membrane</keyword>
<evidence type="ECO:0000256" key="3">
    <source>
        <dbReference type="ARBA" id="ARBA00022989"/>
    </source>
</evidence>
<dbReference type="Proteomes" id="UP001055105">
    <property type="component" value="Unassembled WGS sequence"/>
</dbReference>
<dbReference type="GO" id="GO:0016020">
    <property type="term" value="C:membrane"/>
    <property type="evidence" value="ECO:0007669"/>
    <property type="project" value="UniProtKB-SubCell"/>
</dbReference>
<evidence type="ECO:0000313" key="7">
    <source>
        <dbReference type="EMBL" id="GKI19544.1"/>
    </source>
</evidence>
<dbReference type="InterPro" id="IPR006480">
    <property type="entry name" value="Phage_holin_4_1"/>
</dbReference>
<accession>A0AA37KTQ2</accession>
<evidence type="ECO:0000256" key="6">
    <source>
        <dbReference type="SAM" id="Phobius"/>
    </source>
</evidence>
<gene>
    <name evidence="7" type="ORF">CE91St16_24520</name>
    <name evidence="8" type="ORF">RVH17_09520</name>
</gene>
<dbReference type="AlphaFoldDB" id="A0AA37KTQ2"/>
<feature type="transmembrane region" description="Helical" evidence="6">
    <location>
        <begin position="12"/>
        <end position="35"/>
    </location>
</feature>
<reference evidence="7" key="1">
    <citation type="submission" date="2022-01" db="EMBL/GenBank/DDBJ databases">
        <title>Novel bile acid biosynthetic pathways are enriched in the microbiome of centenarians.</title>
        <authorList>
            <person name="Sato Y."/>
            <person name="Atarashi K."/>
            <person name="Plichta R.D."/>
            <person name="Arai Y."/>
            <person name="Sasajima S."/>
            <person name="Kearney M.S."/>
            <person name="Suda W."/>
            <person name="Takeshita K."/>
            <person name="Sasaki T."/>
            <person name="Okamoto S."/>
            <person name="Skelly N.A."/>
            <person name="Okamura Y."/>
            <person name="Vlamakis H."/>
            <person name="Li Y."/>
            <person name="Tanoue T."/>
            <person name="Takei H."/>
            <person name="Nittono H."/>
            <person name="Narushima S."/>
            <person name="Irie J."/>
            <person name="Itoh H."/>
            <person name="Moriya K."/>
            <person name="Sugiura Y."/>
            <person name="Suematsu M."/>
            <person name="Moritoki N."/>
            <person name="Shibata S."/>
            <person name="Littman R.D."/>
            <person name="Fischbach A.M."/>
            <person name="Uwamino Y."/>
            <person name="Inoue T."/>
            <person name="Honda A."/>
            <person name="Hattori M."/>
            <person name="Murai T."/>
            <person name="Xavier J.R."/>
            <person name="Hirose N."/>
            <person name="Honda K."/>
        </authorList>
    </citation>
    <scope>NUCLEOTIDE SEQUENCE</scope>
    <source>
        <strain evidence="7">CE91-St16</strain>
    </source>
</reference>
<evidence type="ECO:0000313" key="9">
    <source>
        <dbReference type="Proteomes" id="UP001055105"/>
    </source>
</evidence>
<organism evidence="7 9">
    <name type="scientific">Alistipes finegoldii</name>
    <dbReference type="NCBI Taxonomy" id="214856"/>
    <lineage>
        <taxon>Bacteria</taxon>
        <taxon>Pseudomonadati</taxon>
        <taxon>Bacteroidota</taxon>
        <taxon>Bacteroidia</taxon>
        <taxon>Bacteroidales</taxon>
        <taxon>Rikenellaceae</taxon>
        <taxon>Alistipes</taxon>
    </lineage>
</organism>
<keyword evidence="3 6" id="KW-1133">Transmembrane helix</keyword>
<name>A0AA37KTQ2_9BACT</name>